<evidence type="ECO:0000313" key="1">
    <source>
        <dbReference type="EMBL" id="KAJ8391634.1"/>
    </source>
</evidence>
<name>A0AAD7WD70_9TELE</name>
<dbReference type="EMBL" id="JAINUG010000155">
    <property type="protein sequence ID" value="KAJ8391634.1"/>
    <property type="molecule type" value="Genomic_DNA"/>
</dbReference>
<dbReference type="AlphaFoldDB" id="A0AAD7WD70"/>
<dbReference type="Proteomes" id="UP001221898">
    <property type="component" value="Unassembled WGS sequence"/>
</dbReference>
<proteinExistence type="predicted"/>
<sequence>MFRSRGRSFDELEPFQIPNRSKIGPALFVRHQTSHFFPSEASFGVQSHGRVRWRPGPVDPREGRRVVLEHGPGVGRCETATGFTGELIGGVRALVARGGGRRAGD</sequence>
<protein>
    <submittedName>
        <fullName evidence="1">Uncharacterized protein</fullName>
    </submittedName>
</protein>
<organism evidence="1 2">
    <name type="scientific">Aldrovandia affinis</name>
    <dbReference type="NCBI Taxonomy" id="143900"/>
    <lineage>
        <taxon>Eukaryota</taxon>
        <taxon>Metazoa</taxon>
        <taxon>Chordata</taxon>
        <taxon>Craniata</taxon>
        <taxon>Vertebrata</taxon>
        <taxon>Euteleostomi</taxon>
        <taxon>Actinopterygii</taxon>
        <taxon>Neopterygii</taxon>
        <taxon>Teleostei</taxon>
        <taxon>Notacanthiformes</taxon>
        <taxon>Halosauridae</taxon>
        <taxon>Aldrovandia</taxon>
    </lineage>
</organism>
<accession>A0AAD7WD70</accession>
<keyword evidence="2" id="KW-1185">Reference proteome</keyword>
<reference evidence="1" key="1">
    <citation type="journal article" date="2023" name="Science">
        <title>Genome structures resolve the early diversification of teleost fishes.</title>
        <authorList>
            <person name="Parey E."/>
            <person name="Louis A."/>
            <person name="Montfort J."/>
            <person name="Bouchez O."/>
            <person name="Roques C."/>
            <person name="Iampietro C."/>
            <person name="Lluch J."/>
            <person name="Castinel A."/>
            <person name="Donnadieu C."/>
            <person name="Desvignes T."/>
            <person name="Floi Bucao C."/>
            <person name="Jouanno E."/>
            <person name="Wen M."/>
            <person name="Mejri S."/>
            <person name="Dirks R."/>
            <person name="Jansen H."/>
            <person name="Henkel C."/>
            <person name="Chen W.J."/>
            <person name="Zahm M."/>
            <person name="Cabau C."/>
            <person name="Klopp C."/>
            <person name="Thompson A.W."/>
            <person name="Robinson-Rechavi M."/>
            <person name="Braasch I."/>
            <person name="Lecointre G."/>
            <person name="Bobe J."/>
            <person name="Postlethwait J.H."/>
            <person name="Berthelot C."/>
            <person name="Roest Crollius H."/>
            <person name="Guiguen Y."/>
        </authorList>
    </citation>
    <scope>NUCLEOTIDE SEQUENCE</scope>
    <source>
        <strain evidence="1">NC1722</strain>
    </source>
</reference>
<evidence type="ECO:0000313" key="2">
    <source>
        <dbReference type="Proteomes" id="UP001221898"/>
    </source>
</evidence>
<comment type="caution">
    <text evidence="1">The sequence shown here is derived from an EMBL/GenBank/DDBJ whole genome shotgun (WGS) entry which is preliminary data.</text>
</comment>
<gene>
    <name evidence="1" type="ORF">AAFF_G00087750</name>
</gene>